<keyword evidence="3" id="KW-0805">Transcription regulation</keyword>
<comment type="similarity">
    <text evidence="2">Belongs to the Mediator complex subunit 4 family.</text>
</comment>
<evidence type="ECO:0000313" key="8">
    <source>
        <dbReference type="Proteomes" id="UP000017836"/>
    </source>
</evidence>
<evidence type="ECO:0000313" key="7">
    <source>
        <dbReference type="EMBL" id="ERN08611.1"/>
    </source>
</evidence>
<dbReference type="InterPro" id="IPR019258">
    <property type="entry name" value="Mediator_Med4"/>
</dbReference>
<dbReference type="GO" id="GO:0016592">
    <property type="term" value="C:mediator complex"/>
    <property type="evidence" value="ECO:0007669"/>
    <property type="project" value="InterPro"/>
</dbReference>
<accession>W1PLQ2</accession>
<dbReference type="OMA" id="INPEMQD"/>
<evidence type="ECO:0000256" key="3">
    <source>
        <dbReference type="ARBA" id="ARBA00023015"/>
    </source>
</evidence>
<evidence type="ECO:0000256" key="5">
    <source>
        <dbReference type="ARBA" id="ARBA00023242"/>
    </source>
</evidence>
<organism evidence="7 8">
    <name type="scientific">Amborella trichopoda</name>
    <dbReference type="NCBI Taxonomy" id="13333"/>
    <lineage>
        <taxon>Eukaryota</taxon>
        <taxon>Viridiplantae</taxon>
        <taxon>Streptophyta</taxon>
        <taxon>Embryophyta</taxon>
        <taxon>Tracheophyta</taxon>
        <taxon>Spermatophyta</taxon>
        <taxon>Magnoliopsida</taxon>
        <taxon>Amborellales</taxon>
        <taxon>Amborellaceae</taxon>
        <taxon>Amborella</taxon>
    </lineage>
</organism>
<evidence type="ECO:0000256" key="6">
    <source>
        <dbReference type="SAM" id="MobiDB-lite"/>
    </source>
</evidence>
<dbReference type="EMBL" id="KI393256">
    <property type="protein sequence ID" value="ERN08611.1"/>
    <property type="molecule type" value="Genomic_DNA"/>
</dbReference>
<comment type="subcellular location">
    <subcellularLocation>
        <location evidence="1">Nucleus</location>
    </subcellularLocation>
</comment>
<dbReference type="GO" id="GO:0003712">
    <property type="term" value="F:transcription coregulator activity"/>
    <property type="evidence" value="ECO:0007669"/>
    <property type="project" value="InterPro"/>
</dbReference>
<dbReference type="AlphaFoldDB" id="W1PLQ2"/>
<feature type="region of interest" description="Disordered" evidence="6">
    <location>
        <begin position="83"/>
        <end position="115"/>
    </location>
</feature>
<evidence type="ECO:0000256" key="4">
    <source>
        <dbReference type="ARBA" id="ARBA00023163"/>
    </source>
</evidence>
<name>W1PLQ2_AMBTC</name>
<dbReference type="HOGENOM" id="CLU_2112143_0_0_1"/>
<evidence type="ECO:0000256" key="2">
    <source>
        <dbReference type="ARBA" id="ARBA00009626"/>
    </source>
</evidence>
<dbReference type="Proteomes" id="UP000017836">
    <property type="component" value="Unassembled WGS sequence"/>
</dbReference>
<keyword evidence="5" id="KW-0539">Nucleus</keyword>
<keyword evidence="8" id="KW-1185">Reference proteome</keyword>
<gene>
    <name evidence="7" type="ORF">AMTR_s00017p00176980</name>
</gene>
<reference evidence="8" key="1">
    <citation type="journal article" date="2013" name="Science">
        <title>The Amborella genome and the evolution of flowering plants.</title>
        <authorList>
            <consortium name="Amborella Genome Project"/>
        </authorList>
    </citation>
    <scope>NUCLEOTIDE SEQUENCE [LARGE SCALE GENOMIC DNA]</scope>
</reference>
<dbReference type="PANTHER" id="PTHR13208:SF2">
    <property type="entry name" value="MEDIATOR OF RNA POLYMERASE II TRANSCRIPTION SUBUNIT 4"/>
    <property type="match status" value="1"/>
</dbReference>
<keyword evidence="4" id="KW-0804">Transcription</keyword>
<proteinExistence type="inferred from homology"/>
<dbReference type="GO" id="GO:0006357">
    <property type="term" value="P:regulation of transcription by RNA polymerase II"/>
    <property type="evidence" value="ECO:0007669"/>
    <property type="project" value="InterPro"/>
</dbReference>
<sequence length="115" mass="12278">MPSGWKPGMPIGIGDIAIVPPGWKPGDPVPLPPVVDVPVGWKPGDAVVLPKPAKEAVPMVQKPIVSNAPEPIQVNFVQLDINPDQDDYSSEYSNDVGCSEEDDEERELGVRISVG</sequence>
<evidence type="ECO:0000256" key="1">
    <source>
        <dbReference type="ARBA" id="ARBA00004123"/>
    </source>
</evidence>
<dbReference type="Gramene" id="ERN08611">
    <property type="protein sequence ID" value="ERN08611"/>
    <property type="gene ID" value="AMTR_s00017p00176980"/>
</dbReference>
<dbReference type="PANTHER" id="PTHR13208">
    <property type="entry name" value="MEDIATOR OF RNA POLYMERASE II TRANSCRIPTION SUBUNIT 4"/>
    <property type="match status" value="1"/>
</dbReference>
<protein>
    <submittedName>
        <fullName evidence="7">Uncharacterized protein</fullName>
    </submittedName>
</protein>